<name>A0A8J5Y2A2_9ROSI</name>
<accession>A0A8J5Y2A2</accession>
<organism evidence="1 2">
    <name type="scientific">Gossypium anomalum</name>
    <dbReference type="NCBI Taxonomy" id="47600"/>
    <lineage>
        <taxon>Eukaryota</taxon>
        <taxon>Viridiplantae</taxon>
        <taxon>Streptophyta</taxon>
        <taxon>Embryophyta</taxon>
        <taxon>Tracheophyta</taxon>
        <taxon>Spermatophyta</taxon>
        <taxon>Magnoliopsida</taxon>
        <taxon>eudicotyledons</taxon>
        <taxon>Gunneridae</taxon>
        <taxon>Pentapetalae</taxon>
        <taxon>rosids</taxon>
        <taxon>malvids</taxon>
        <taxon>Malvales</taxon>
        <taxon>Malvaceae</taxon>
        <taxon>Malvoideae</taxon>
        <taxon>Gossypium</taxon>
    </lineage>
</organism>
<reference evidence="1 2" key="1">
    <citation type="journal article" date="2021" name="bioRxiv">
        <title>The Gossypium anomalum genome as a resource for cotton improvement and evolutionary analysis of hybrid incompatibility.</title>
        <authorList>
            <person name="Grover C.E."/>
            <person name="Yuan D."/>
            <person name="Arick M.A."/>
            <person name="Miller E.R."/>
            <person name="Hu G."/>
            <person name="Peterson D.G."/>
            <person name="Wendel J.F."/>
            <person name="Udall J.A."/>
        </authorList>
    </citation>
    <scope>NUCLEOTIDE SEQUENCE [LARGE SCALE GENOMIC DNA]</scope>
    <source>
        <strain evidence="1">JFW-Udall</strain>
        <tissue evidence="1">Leaf</tissue>
    </source>
</reference>
<keyword evidence="2" id="KW-1185">Reference proteome</keyword>
<gene>
    <name evidence="1" type="ORF">CXB51_025181</name>
</gene>
<evidence type="ECO:0000313" key="2">
    <source>
        <dbReference type="Proteomes" id="UP000701853"/>
    </source>
</evidence>
<evidence type="ECO:0000313" key="1">
    <source>
        <dbReference type="EMBL" id="KAG8480048.1"/>
    </source>
</evidence>
<proteinExistence type="predicted"/>
<dbReference type="AlphaFoldDB" id="A0A8J5Y2A2"/>
<sequence>MDWKGSCPLIIEACSIEVFCWARDKGLRPWSLFSIFKEIDLRVSCIENVSFSKVNKHGNVMASALAVAGLKRQGMFKAWWGVFEQVFICRLSVLLAGTC</sequence>
<protein>
    <recommendedName>
        <fullName evidence="3">RNase H type-1 domain-containing protein</fullName>
    </recommendedName>
</protein>
<comment type="caution">
    <text evidence="1">The sequence shown here is derived from an EMBL/GenBank/DDBJ whole genome shotgun (WGS) entry which is preliminary data.</text>
</comment>
<dbReference type="OrthoDB" id="979706at2759"/>
<evidence type="ECO:0008006" key="3">
    <source>
        <dbReference type="Google" id="ProtNLM"/>
    </source>
</evidence>
<dbReference type="EMBL" id="JAHUZN010000010">
    <property type="protein sequence ID" value="KAG8480048.1"/>
    <property type="molecule type" value="Genomic_DNA"/>
</dbReference>
<dbReference type="Proteomes" id="UP000701853">
    <property type="component" value="Chromosome 10"/>
</dbReference>